<evidence type="ECO:0000256" key="3">
    <source>
        <dbReference type="ARBA" id="ARBA00023098"/>
    </source>
</evidence>
<reference evidence="6 7" key="1">
    <citation type="submission" date="2020-08" db="EMBL/GenBank/DDBJ databases">
        <title>Genome public.</title>
        <authorList>
            <person name="Liu C."/>
            <person name="Sun Q."/>
        </authorList>
    </citation>
    <scope>NUCLEOTIDE SEQUENCE [LARGE SCALE GENOMIC DNA]</scope>
    <source>
        <strain evidence="6 7">NSJ-6</strain>
    </source>
</reference>
<dbReference type="PROSITE" id="PS51635">
    <property type="entry name" value="PNPLA"/>
    <property type="match status" value="1"/>
</dbReference>
<evidence type="ECO:0000256" key="1">
    <source>
        <dbReference type="ARBA" id="ARBA00022801"/>
    </source>
</evidence>
<feature type="active site" description="Proton acceptor" evidence="4">
    <location>
        <position position="196"/>
    </location>
</feature>
<name>A0ABR7DAS1_9CLOT</name>
<evidence type="ECO:0000256" key="2">
    <source>
        <dbReference type="ARBA" id="ARBA00022963"/>
    </source>
</evidence>
<gene>
    <name evidence="6" type="ORF">H8S20_06260</name>
</gene>
<dbReference type="Proteomes" id="UP000596929">
    <property type="component" value="Unassembled WGS sequence"/>
</dbReference>
<feature type="active site" description="Nucleophile" evidence="4">
    <location>
        <position position="51"/>
    </location>
</feature>
<dbReference type="PANTHER" id="PTHR14226:SF57">
    <property type="entry name" value="BLR7027 PROTEIN"/>
    <property type="match status" value="1"/>
</dbReference>
<evidence type="ECO:0000313" key="6">
    <source>
        <dbReference type="EMBL" id="MBC5628499.1"/>
    </source>
</evidence>
<dbReference type="SUPFAM" id="SSF52151">
    <property type="entry name" value="FabD/lysophospholipase-like"/>
    <property type="match status" value="1"/>
</dbReference>
<feature type="domain" description="PNPLA" evidence="5">
    <location>
        <begin position="16"/>
        <end position="218"/>
    </location>
</feature>
<organism evidence="6 7">
    <name type="scientific">Clostridium hominis</name>
    <dbReference type="NCBI Taxonomy" id="2763036"/>
    <lineage>
        <taxon>Bacteria</taxon>
        <taxon>Bacillati</taxon>
        <taxon>Bacillota</taxon>
        <taxon>Clostridia</taxon>
        <taxon>Eubacteriales</taxon>
        <taxon>Clostridiaceae</taxon>
        <taxon>Clostridium</taxon>
    </lineage>
</organism>
<dbReference type="InterPro" id="IPR016035">
    <property type="entry name" value="Acyl_Trfase/lysoPLipase"/>
</dbReference>
<dbReference type="InterPro" id="IPR050301">
    <property type="entry name" value="NTE"/>
</dbReference>
<feature type="short sequence motif" description="DGA/G" evidence="4">
    <location>
        <begin position="196"/>
        <end position="198"/>
    </location>
</feature>
<proteinExistence type="predicted"/>
<dbReference type="CDD" id="cd07209">
    <property type="entry name" value="Pat_hypo_Ecoli_Z1214_like"/>
    <property type="match status" value="1"/>
</dbReference>
<keyword evidence="2 4" id="KW-0442">Lipid degradation</keyword>
<accession>A0ABR7DAS1</accession>
<feature type="short sequence motif" description="GXSXG" evidence="4">
    <location>
        <begin position="49"/>
        <end position="53"/>
    </location>
</feature>
<keyword evidence="1 4" id="KW-0378">Hydrolase</keyword>
<keyword evidence="3 4" id="KW-0443">Lipid metabolism</keyword>
<dbReference type="PANTHER" id="PTHR14226">
    <property type="entry name" value="NEUROPATHY TARGET ESTERASE/SWISS CHEESE D.MELANOGASTER"/>
    <property type="match status" value="1"/>
</dbReference>
<protein>
    <submittedName>
        <fullName evidence="6">Patatin-like phospholipase family protein</fullName>
    </submittedName>
</protein>
<keyword evidence="7" id="KW-1185">Reference proteome</keyword>
<dbReference type="EMBL" id="JACOOO010000008">
    <property type="protein sequence ID" value="MBC5628499.1"/>
    <property type="molecule type" value="Genomic_DNA"/>
</dbReference>
<feature type="short sequence motif" description="GXGXXG" evidence="4">
    <location>
        <begin position="20"/>
        <end position="25"/>
    </location>
</feature>
<evidence type="ECO:0000313" key="7">
    <source>
        <dbReference type="Proteomes" id="UP000596929"/>
    </source>
</evidence>
<sequence>MISMITKNIDDIKIGLVLSGGGAKGAYEAGVFKAIESLDIAKNISVVSGTSIGTVNGLMFLMDDSDIVESSWASVNYSRFILNEDSVRNKNITDAIKRIYTGEKATIETLFARQGDIGLLSQSGVRQFIEEYINLNIIKECSRTIYACAYNIGLEHPEYFKLNDYSNDEAIDIILASCAIPFIFKPIKINGYKYADGGINNPKYANKNADNVPIKPIINHDCDLIIVIYLSHRDKIDKKYFENNNIVEIYPSAHLETIQGIGTINLNQSTLSDRIDLGYRDGLVALSPIVVALLKGKSIKNLIETHNESNKILLNKFRMFNS</sequence>
<dbReference type="InterPro" id="IPR002641">
    <property type="entry name" value="PNPLA_dom"/>
</dbReference>
<dbReference type="Pfam" id="PF01734">
    <property type="entry name" value="Patatin"/>
    <property type="match status" value="1"/>
</dbReference>
<dbReference type="Gene3D" id="3.40.1090.10">
    <property type="entry name" value="Cytosolic phospholipase A2 catalytic domain"/>
    <property type="match status" value="1"/>
</dbReference>
<comment type="caution">
    <text evidence="6">The sequence shown here is derived from an EMBL/GenBank/DDBJ whole genome shotgun (WGS) entry which is preliminary data.</text>
</comment>
<evidence type="ECO:0000256" key="4">
    <source>
        <dbReference type="PROSITE-ProRule" id="PRU01161"/>
    </source>
</evidence>
<evidence type="ECO:0000259" key="5">
    <source>
        <dbReference type="PROSITE" id="PS51635"/>
    </source>
</evidence>